<dbReference type="EMBL" id="KQ246188">
    <property type="protein sequence ID" value="KNC73026.1"/>
    <property type="molecule type" value="Genomic_DNA"/>
</dbReference>
<evidence type="ECO:0000259" key="4">
    <source>
        <dbReference type="Pfam" id="PF17862"/>
    </source>
</evidence>
<gene>
    <name evidence="5" type="ORF">SARC_14413</name>
</gene>
<dbReference type="Proteomes" id="UP000054560">
    <property type="component" value="Unassembled WGS sequence"/>
</dbReference>
<dbReference type="GeneID" id="25914917"/>
<feature type="non-terminal residue" evidence="5">
    <location>
        <position position="1"/>
    </location>
</feature>
<dbReference type="AlphaFoldDB" id="A0A0L0F8Z3"/>
<dbReference type="InterPro" id="IPR041569">
    <property type="entry name" value="AAA_lid_3"/>
</dbReference>
<comment type="similarity">
    <text evidence="1">Belongs to the AAA ATPase family.</text>
</comment>
<dbReference type="GO" id="GO:0016887">
    <property type="term" value="F:ATP hydrolysis activity"/>
    <property type="evidence" value="ECO:0007669"/>
    <property type="project" value="TreeGrafter"/>
</dbReference>
<dbReference type="GO" id="GO:0042393">
    <property type="term" value="F:histone binding"/>
    <property type="evidence" value="ECO:0007669"/>
    <property type="project" value="TreeGrafter"/>
</dbReference>
<protein>
    <recommendedName>
        <fullName evidence="4">AAA ATPase AAA+ lid domain-containing protein</fullName>
    </recommendedName>
</protein>
<dbReference type="Pfam" id="PF17862">
    <property type="entry name" value="AAA_lid_3"/>
    <property type="match status" value="1"/>
</dbReference>
<feature type="domain" description="AAA ATPase AAA+ lid" evidence="4">
    <location>
        <begin position="2"/>
        <end position="40"/>
    </location>
</feature>
<dbReference type="RefSeq" id="XP_014146928.1">
    <property type="nucleotide sequence ID" value="XM_014291453.1"/>
</dbReference>
<dbReference type="GO" id="GO:0005634">
    <property type="term" value="C:nucleus"/>
    <property type="evidence" value="ECO:0007669"/>
    <property type="project" value="TreeGrafter"/>
</dbReference>
<evidence type="ECO:0000256" key="2">
    <source>
        <dbReference type="ARBA" id="ARBA00022741"/>
    </source>
</evidence>
<proteinExistence type="inferred from homology"/>
<keyword evidence="2" id="KW-0547">Nucleotide-binding</keyword>
<dbReference type="Gene3D" id="1.10.8.60">
    <property type="match status" value="1"/>
</dbReference>
<feature type="non-terminal residue" evidence="5">
    <location>
        <position position="76"/>
    </location>
</feature>
<dbReference type="InterPro" id="IPR045199">
    <property type="entry name" value="ATAD2-like"/>
</dbReference>
<dbReference type="eggNOG" id="KOG0732">
    <property type="taxonomic scope" value="Eukaryota"/>
</dbReference>
<evidence type="ECO:0000313" key="5">
    <source>
        <dbReference type="EMBL" id="KNC73026.1"/>
    </source>
</evidence>
<dbReference type="PANTHER" id="PTHR23069:SF0">
    <property type="entry name" value="TAT-BINDING HOMOLOG 7"/>
    <property type="match status" value="1"/>
</dbReference>
<keyword evidence="6" id="KW-1185">Reference proteome</keyword>
<dbReference type="PANTHER" id="PTHR23069">
    <property type="entry name" value="AAA DOMAIN-CONTAINING"/>
    <property type="match status" value="1"/>
</dbReference>
<dbReference type="GO" id="GO:0005524">
    <property type="term" value="F:ATP binding"/>
    <property type="evidence" value="ECO:0007669"/>
    <property type="project" value="UniProtKB-KW"/>
</dbReference>
<keyword evidence="3" id="KW-0067">ATP-binding</keyword>
<dbReference type="GO" id="GO:0045815">
    <property type="term" value="P:transcription initiation-coupled chromatin remodeling"/>
    <property type="evidence" value="ECO:0007669"/>
    <property type="project" value="TreeGrafter"/>
</dbReference>
<sequence length="76" mass="8195">TLSHLAQSTAGYCGADLKALVASSAVHSLKSKYPQIYQSNSKLQIDVKSLSIDKSCFNRAMKDIQPSANRSNEAHA</sequence>
<dbReference type="STRING" id="667725.A0A0L0F8Z3"/>
<reference evidence="5 6" key="1">
    <citation type="submission" date="2011-02" db="EMBL/GenBank/DDBJ databases">
        <title>The Genome Sequence of Sphaeroforma arctica JP610.</title>
        <authorList>
            <consortium name="The Broad Institute Genome Sequencing Platform"/>
            <person name="Russ C."/>
            <person name="Cuomo C."/>
            <person name="Young S.K."/>
            <person name="Zeng Q."/>
            <person name="Gargeya S."/>
            <person name="Alvarado L."/>
            <person name="Berlin A."/>
            <person name="Chapman S.B."/>
            <person name="Chen Z."/>
            <person name="Freedman E."/>
            <person name="Gellesch M."/>
            <person name="Goldberg J."/>
            <person name="Griggs A."/>
            <person name="Gujja S."/>
            <person name="Heilman E."/>
            <person name="Heiman D."/>
            <person name="Howarth C."/>
            <person name="Mehta T."/>
            <person name="Neiman D."/>
            <person name="Pearson M."/>
            <person name="Roberts A."/>
            <person name="Saif S."/>
            <person name="Shea T."/>
            <person name="Shenoy N."/>
            <person name="Sisk P."/>
            <person name="Stolte C."/>
            <person name="Sykes S."/>
            <person name="White J."/>
            <person name="Yandava C."/>
            <person name="Burger G."/>
            <person name="Gray M.W."/>
            <person name="Holland P.W.H."/>
            <person name="King N."/>
            <person name="Lang F.B.F."/>
            <person name="Roger A.J."/>
            <person name="Ruiz-Trillo I."/>
            <person name="Haas B."/>
            <person name="Nusbaum C."/>
            <person name="Birren B."/>
        </authorList>
    </citation>
    <scope>NUCLEOTIDE SEQUENCE [LARGE SCALE GENOMIC DNA]</scope>
    <source>
        <strain evidence="5 6">JP610</strain>
    </source>
</reference>
<dbReference type="GO" id="GO:0006337">
    <property type="term" value="P:nucleosome disassembly"/>
    <property type="evidence" value="ECO:0007669"/>
    <property type="project" value="TreeGrafter"/>
</dbReference>
<dbReference type="GO" id="GO:0003682">
    <property type="term" value="F:chromatin binding"/>
    <property type="evidence" value="ECO:0007669"/>
    <property type="project" value="TreeGrafter"/>
</dbReference>
<evidence type="ECO:0000256" key="3">
    <source>
        <dbReference type="ARBA" id="ARBA00022840"/>
    </source>
</evidence>
<dbReference type="GO" id="GO:0006334">
    <property type="term" value="P:nucleosome assembly"/>
    <property type="evidence" value="ECO:0007669"/>
    <property type="project" value="TreeGrafter"/>
</dbReference>
<dbReference type="OrthoDB" id="5421at2759"/>
<accession>A0A0L0F8Z3</accession>
<name>A0A0L0F8Z3_9EUKA</name>
<organism evidence="5 6">
    <name type="scientific">Sphaeroforma arctica JP610</name>
    <dbReference type="NCBI Taxonomy" id="667725"/>
    <lineage>
        <taxon>Eukaryota</taxon>
        <taxon>Ichthyosporea</taxon>
        <taxon>Ichthyophonida</taxon>
        <taxon>Sphaeroforma</taxon>
    </lineage>
</organism>
<evidence type="ECO:0000313" key="6">
    <source>
        <dbReference type="Proteomes" id="UP000054560"/>
    </source>
</evidence>
<evidence type="ECO:0000256" key="1">
    <source>
        <dbReference type="ARBA" id="ARBA00006914"/>
    </source>
</evidence>